<dbReference type="PANTHER" id="PTHR39664">
    <property type="match status" value="1"/>
</dbReference>
<dbReference type="Gene3D" id="3.40.50.1010">
    <property type="entry name" value="5'-nuclease"/>
    <property type="match status" value="1"/>
</dbReference>
<proteinExistence type="predicted"/>
<name>H2C1F1_9CREN</name>
<dbReference type="Pfam" id="PF01850">
    <property type="entry name" value="PIN"/>
    <property type="match status" value="1"/>
</dbReference>
<dbReference type="PANTHER" id="PTHR39664:SF2">
    <property type="entry name" value="NUCLEIC ACID-BINDING PROTEIN, CONTAINING PIN DOMAIN-RELATED"/>
    <property type="match status" value="1"/>
</dbReference>
<dbReference type="InterPro" id="IPR002716">
    <property type="entry name" value="PIN_dom"/>
</dbReference>
<dbReference type="EMBL" id="JH597761">
    <property type="protein sequence ID" value="EHP70072.1"/>
    <property type="molecule type" value="Genomic_DNA"/>
</dbReference>
<sequence length="124" mass="14499">MQAVADTNFVIAVMFKDHENHRMALKKWSNLEKAYLPIISITELAYYLVKNKMDLGIIEEVLNDPKIEVVPVTLEDVYYALGNKDEVRGYDDVNDFLILSISLRLNLQLLTFDKKLKRKIQRRL</sequence>
<dbReference type="RefSeq" id="WP_009070454.1">
    <property type="nucleotide sequence ID" value="NZ_JH597761.1"/>
</dbReference>
<protein>
    <submittedName>
        <fullName evidence="2">Putative nucleic acid-binding protein, contains PIN domain</fullName>
    </submittedName>
</protein>
<gene>
    <name evidence="2" type="ORF">MetMK1DRAFT_00005740</name>
</gene>
<evidence type="ECO:0000259" key="1">
    <source>
        <dbReference type="Pfam" id="PF01850"/>
    </source>
</evidence>
<dbReference type="eggNOG" id="arCOG02730">
    <property type="taxonomic scope" value="Archaea"/>
</dbReference>
<dbReference type="SUPFAM" id="SSF88723">
    <property type="entry name" value="PIN domain-like"/>
    <property type="match status" value="1"/>
</dbReference>
<dbReference type="InterPro" id="IPR029060">
    <property type="entry name" value="PIN-like_dom_sf"/>
</dbReference>
<dbReference type="OrthoDB" id="90145at2157"/>
<keyword evidence="3" id="KW-1185">Reference proteome</keyword>
<dbReference type="HOGENOM" id="CLU_153004_0_0_2"/>
<dbReference type="STRING" id="671065.MetMK1DRAFT_00005740"/>
<evidence type="ECO:0000313" key="3">
    <source>
        <dbReference type="Proteomes" id="UP000003980"/>
    </source>
</evidence>
<evidence type="ECO:0000313" key="2">
    <source>
        <dbReference type="EMBL" id="EHP70072.1"/>
    </source>
</evidence>
<dbReference type="Proteomes" id="UP000003980">
    <property type="component" value="Unassembled WGS sequence"/>
</dbReference>
<reference evidence="2 3" key="1">
    <citation type="submission" date="2012-01" db="EMBL/GenBank/DDBJ databases">
        <title>Improved High-Quality Draft sequence of Metallosphaera yellowstonensis MK1.</title>
        <authorList>
            <consortium name="US DOE Joint Genome Institute"/>
            <person name="Lucas S."/>
            <person name="Han J."/>
            <person name="Cheng J.-F."/>
            <person name="Goodwin L."/>
            <person name="Pitluck S."/>
            <person name="Peters L."/>
            <person name="Teshima H."/>
            <person name="Detter J.C."/>
            <person name="Han C."/>
            <person name="Tapia R."/>
            <person name="Land M."/>
            <person name="Hauser L."/>
            <person name="Kyrpides N."/>
            <person name="Kozubal M."/>
            <person name="Macur R.E."/>
            <person name="Jay Z."/>
            <person name="Inskeep W."/>
            <person name="Woyke T."/>
        </authorList>
    </citation>
    <scope>NUCLEOTIDE SEQUENCE [LARGE SCALE GENOMIC DNA]</scope>
    <source>
        <strain evidence="2 3">MK1</strain>
    </source>
</reference>
<feature type="domain" description="PIN" evidence="1">
    <location>
        <begin position="4"/>
        <end position="118"/>
    </location>
</feature>
<accession>H2C1F1</accession>
<dbReference type="AlphaFoldDB" id="H2C1F1"/>
<organism evidence="2 3">
    <name type="scientific">Metallosphaera yellowstonensis MK1</name>
    <dbReference type="NCBI Taxonomy" id="671065"/>
    <lineage>
        <taxon>Archaea</taxon>
        <taxon>Thermoproteota</taxon>
        <taxon>Thermoprotei</taxon>
        <taxon>Sulfolobales</taxon>
        <taxon>Sulfolobaceae</taxon>
        <taxon>Metallosphaera</taxon>
    </lineage>
</organism>